<keyword evidence="5" id="KW-1185">Reference proteome</keyword>
<dbReference type="PANTHER" id="PTHR36925:SF1">
    <property type="entry name" value="COBALT-PRECORRIN-6A REDUCTASE"/>
    <property type="match status" value="1"/>
</dbReference>
<dbReference type="Proteomes" id="UP000198327">
    <property type="component" value="Unassembled WGS sequence"/>
</dbReference>
<keyword evidence="3" id="KW-0560">Oxidoreductase</keyword>
<dbReference type="UniPathway" id="UPA00148"/>
<comment type="pathway">
    <text evidence="1">Cofactor biosynthesis; adenosylcobalamin biosynthesis.</text>
</comment>
<name>A0A239CJS7_9NOCA</name>
<organism evidence="4 5">
    <name type="scientific">Rhodococcoides kyotonense</name>
    <dbReference type="NCBI Taxonomy" id="398843"/>
    <lineage>
        <taxon>Bacteria</taxon>
        <taxon>Bacillati</taxon>
        <taxon>Actinomycetota</taxon>
        <taxon>Actinomycetes</taxon>
        <taxon>Mycobacteriales</taxon>
        <taxon>Nocardiaceae</taxon>
        <taxon>Rhodococcoides</taxon>
    </lineage>
</organism>
<dbReference type="Pfam" id="PF02571">
    <property type="entry name" value="CbiJ"/>
    <property type="match status" value="1"/>
</dbReference>
<dbReference type="AlphaFoldDB" id="A0A239CJS7"/>
<evidence type="ECO:0000256" key="1">
    <source>
        <dbReference type="ARBA" id="ARBA00004953"/>
    </source>
</evidence>
<dbReference type="GO" id="GO:0016994">
    <property type="term" value="F:precorrin-6A reductase activity"/>
    <property type="evidence" value="ECO:0007669"/>
    <property type="project" value="InterPro"/>
</dbReference>
<evidence type="ECO:0000313" key="4">
    <source>
        <dbReference type="EMBL" id="SNS19951.1"/>
    </source>
</evidence>
<reference evidence="5" key="1">
    <citation type="submission" date="2017-06" db="EMBL/GenBank/DDBJ databases">
        <authorList>
            <person name="Varghese N."/>
            <person name="Submissions S."/>
        </authorList>
    </citation>
    <scope>NUCLEOTIDE SEQUENCE [LARGE SCALE GENOMIC DNA]</scope>
    <source>
        <strain evidence="5">JCM 23211</strain>
    </source>
</reference>
<evidence type="ECO:0000313" key="5">
    <source>
        <dbReference type="Proteomes" id="UP000198327"/>
    </source>
</evidence>
<proteinExistence type="predicted"/>
<protein>
    <submittedName>
        <fullName evidence="4">Precorrin-6A/cobalt-precorrin-6A reductase</fullName>
    </submittedName>
</protein>
<gene>
    <name evidence="4" type="ORF">SAMN05421642_10138</name>
</gene>
<sequence length="130" mass="14309">MTEAATIVAQQPRRVFLTIGRQGVDAFAENASSWFLIRSIDAPDTSMPPHHEVLLARGPFDSAGEIELMRSRGIELVVSKNSGGAMTEAKLVAARELRIPIVMIDRPRTPPGDFETGAVDDVVSWLRRRL</sequence>
<keyword evidence="2" id="KW-0169">Cobalamin biosynthesis</keyword>
<evidence type="ECO:0000256" key="3">
    <source>
        <dbReference type="ARBA" id="ARBA00023002"/>
    </source>
</evidence>
<dbReference type="GO" id="GO:0009236">
    <property type="term" value="P:cobalamin biosynthetic process"/>
    <property type="evidence" value="ECO:0007669"/>
    <property type="project" value="UniProtKB-UniPathway"/>
</dbReference>
<evidence type="ECO:0000256" key="2">
    <source>
        <dbReference type="ARBA" id="ARBA00022573"/>
    </source>
</evidence>
<accession>A0A239CJS7</accession>
<dbReference type="EMBL" id="FZOW01000001">
    <property type="protein sequence ID" value="SNS19951.1"/>
    <property type="molecule type" value="Genomic_DNA"/>
</dbReference>
<dbReference type="PANTHER" id="PTHR36925">
    <property type="entry name" value="COBALT-PRECORRIN-6A REDUCTASE"/>
    <property type="match status" value="1"/>
</dbReference>
<dbReference type="InterPro" id="IPR003723">
    <property type="entry name" value="Precorrin-6x_reduct"/>
</dbReference>
<dbReference type="PROSITE" id="PS51014">
    <property type="entry name" value="COBK_CBIJ"/>
    <property type="match status" value="1"/>
</dbReference>